<reference evidence="12 14" key="2">
    <citation type="submission" date="2016-10" db="EMBL/GenBank/DDBJ databases">
        <authorList>
            <person name="de Groot N.N."/>
        </authorList>
    </citation>
    <scope>NUCLEOTIDE SEQUENCE [LARGE SCALE GENOMIC DNA]</scope>
    <source>
        <strain evidence="12 14">CGMCC 1.10210</strain>
    </source>
</reference>
<organism evidence="12 14">
    <name type="scientific">Devosia psychrophila</name>
    <dbReference type="NCBI Taxonomy" id="728005"/>
    <lineage>
        <taxon>Bacteria</taxon>
        <taxon>Pseudomonadati</taxon>
        <taxon>Pseudomonadota</taxon>
        <taxon>Alphaproteobacteria</taxon>
        <taxon>Hyphomicrobiales</taxon>
        <taxon>Devosiaceae</taxon>
        <taxon>Devosia</taxon>
    </lineage>
</organism>
<dbReference type="GO" id="GO:0051536">
    <property type="term" value="F:iron-sulfur cluster binding"/>
    <property type="evidence" value="ECO:0007669"/>
    <property type="project" value="UniProtKB-KW"/>
</dbReference>
<gene>
    <name evidence="12" type="ORF">SAMN04488059_10387</name>
    <name evidence="11" type="ORF">WH91_09780</name>
</gene>
<dbReference type="Pfam" id="PF18267">
    <property type="entry name" value="Rubredoxin_C"/>
    <property type="match status" value="1"/>
</dbReference>
<dbReference type="PANTHER" id="PTHR43809">
    <property type="entry name" value="NITRITE REDUCTASE (NADH) LARGE SUBUNIT"/>
    <property type="match status" value="1"/>
</dbReference>
<evidence type="ECO:0000256" key="7">
    <source>
        <dbReference type="ARBA" id="ARBA00023014"/>
    </source>
</evidence>
<evidence type="ECO:0000259" key="9">
    <source>
        <dbReference type="Pfam" id="PF04324"/>
    </source>
</evidence>
<keyword evidence="13" id="KW-1185">Reference proteome</keyword>
<dbReference type="Proteomes" id="UP000182258">
    <property type="component" value="Unassembled WGS sequence"/>
</dbReference>
<dbReference type="InterPro" id="IPR007419">
    <property type="entry name" value="BFD-like_2Fe2S-bd_dom"/>
</dbReference>
<keyword evidence="8" id="KW-1133">Transmembrane helix</keyword>
<evidence type="ECO:0000256" key="5">
    <source>
        <dbReference type="ARBA" id="ARBA00023002"/>
    </source>
</evidence>
<dbReference type="InterPro" id="IPR016156">
    <property type="entry name" value="FAD/NAD-linked_Rdtase_dimer_sf"/>
</dbReference>
<evidence type="ECO:0000256" key="1">
    <source>
        <dbReference type="ARBA" id="ARBA00001966"/>
    </source>
</evidence>
<dbReference type="PATRIC" id="fig|728005.3.peg.4682"/>
<keyword evidence="5" id="KW-0560">Oxidoreductase</keyword>
<dbReference type="Gene3D" id="3.30.390.30">
    <property type="match status" value="1"/>
</dbReference>
<evidence type="ECO:0000256" key="2">
    <source>
        <dbReference type="ARBA" id="ARBA00001974"/>
    </source>
</evidence>
<dbReference type="CDD" id="cd19943">
    <property type="entry name" value="NirB_Fer2_BFD-like_1"/>
    <property type="match status" value="1"/>
</dbReference>
<proteinExistence type="predicted"/>
<evidence type="ECO:0000256" key="3">
    <source>
        <dbReference type="ARBA" id="ARBA00022617"/>
    </source>
</evidence>
<protein>
    <submittedName>
        <fullName evidence="12">BFD-like [2Fe-2S] binding domain-containing protein</fullName>
    </submittedName>
</protein>
<dbReference type="GO" id="GO:0046872">
    <property type="term" value="F:metal ion binding"/>
    <property type="evidence" value="ECO:0007669"/>
    <property type="project" value="UniProtKB-KW"/>
</dbReference>
<feature type="domain" description="NADH-rubredoxin oxidoreductase C-terminal" evidence="10">
    <location>
        <begin position="3"/>
        <end position="41"/>
    </location>
</feature>
<evidence type="ECO:0000313" key="14">
    <source>
        <dbReference type="Proteomes" id="UP000182258"/>
    </source>
</evidence>
<name>A0A0F5PXG6_9HYPH</name>
<feature type="domain" description="BFD-like [2Fe-2S]-binding" evidence="9">
    <location>
        <begin position="79"/>
        <end position="127"/>
    </location>
</feature>
<evidence type="ECO:0000256" key="8">
    <source>
        <dbReference type="SAM" id="Phobius"/>
    </source>
</evidence>
<feature type="transmembrane region" description="Helical" evidence="8">
    <location>
        <begin position="167"/>
        <end position="188"/>
    </location>
</feature>
<dbReference type="InterPro" id="IPR052034">
    <property type="entry name" value="NasD-like"/>
</dbReference>
<accession>A0A0F5PXG6</accession>
<dbReference type="GO" id="GO:0016491">
    <property type="term" value="F:oxidoreductase activity"/>
    <property type="evidence" value="ECO:0007669"/>
    <property type="project" value="UniProtKB-KW"/>
</dbReference>
<dbReference type="AlphaFoldDB" id="A0A0F5PXG6"/>
<dbReference type="Pfam" id="PF04324">
    <property type="entry name" value="Fer2_BFD"/>
    <property type="match status" value="1"/>
</dbReference>
<keyword evidence="7" id="KW-0411">Iron-sulfur</keyword>
<dbReference type="STRING" id="728005.SAMN04488059_10387"/>
<evidence type="ECO:0000313" key="11">
    <source>
        <dbReference type="EMBL" id="KKC33305.1"/>
    </source>
</evidence>
<evidence type="ECO:0000256" key="6">
    <source>
        <dbReference type="ARBA" id="ARBA00023004"/>
    </source>
</evidence>
<keyword evidence="3" id="KW-0349">Heme</keyword>
<dbReference type="Gene3D" id="1.10.10.1100">
    <property type="entry name" value="BFD-like [2Fe-2S]-binding domain"/>
    <property type="match status" value="1"/>
</dbReference>
<dbReference type="PANTHER" id="PTHR43809:SF1">
    <property type="entry name" value="NITRITE REDUCTASE (NADH) LARGE SUBUNIT"/>
    <property type="match status" value="1"/>
</dbReference>
<dbReference type="InterPro" id="IPR041575">
    <property type="entry name" value="Rubredoxin_C"/>
</dbReference>
<evidence type="ECO:0000313" key="12">
    <source>
        <dbReference type="EMBL" id="SFC23138.1"/>
    </source>
</evidence>
<dbReference type="Proteomes" id="UP000033519">
    <property type="component" value="Unassembled WGS sequence"/>
</dbReference>
<keyword evidence="4" id="KW-0479">Metal-binding</keyword>
<keyword evidence="8" id="KW-0472">Membrane</keyword>
<dbReference type="EMBL" id="FOMB01000003">
    <property type="protein sequence ID" value="SFC23138.1"/>
    <property type="molecule type" value="Genomic_DNA"/>
</dbReference>
<comment type="cofactor">
    <cofactor evidence="2">
        <name>FAD</name>
        <dbReference type="ChEBI" id="CHEBI:57692"/>
    </cofactor>
</comment>
<evidence type="ECO:0000313" key="13">
    <source>
        <dbReference type="Proteomes" id="UP000033519"/>
    </source>
</evidence>
<comment type="cofactor">
    <cofactor evidence="1">
        <name>[4Fe-4S] cluster</name>
        <dbReference type="ChEBI" id="CHEBI:49883"/>
    </cofactor>
</comment>
<sequence>MLRDAAAGVYKRLVLKDNRIIGAVLYGESADGPWYFDMLKRGVDRRELRDTLIFGQAYQGGSPLDPTVAVAALPDEAEICGCNGVCKGKITGAVTVKGLTTLGGVRAHTKASASCGSCTHLVEQLLQVTLGDSYNPASLQPMCACTELGHDDVPAGTIRPVAERLRFWQTTSLVLVCAVGVLLLVLAVR</sequence>
<keyword evidence="6" id="KW-0408">Iron</keyword>
<dbReference type="EMBL" id="LAPV01000093">
    <property type="protein sequence ID" value="KKC33305.1"/>
    <property type="molecule type" value="Genomic_DNA"/>
</dbReference>
<evidence type="ECO:0000259" key="10">
    <source>
        <dbReference type="Pfam" id="PF18267"/>
    </source>
</evidence>
<evidence type="ECO:0000256" key="4">
    <source>
        <dbReference type="ARBA" id="ARBA00022723"/>
    </source>
</evidence>
<keyword evidence="8" id="KW-0812">Transmembrane</keyword>
<dbReference type="InterPro" id="IPR041854">
    <property type="entry name" value="BFD-like_2Fe2S-bd_dom_sf"/>
</dbReference>
<reference evidence="11 13" key="1">
    <citation type="submission" date="2015-03" db="EMBL/GenBank/DDBJ databases">
        <authorList>
            <person name="Lepp D."/>
            <person name="Hassan Y.I."/>
            <person name="Li X.-Z."/>
            <person name="Zhou T."/>
        </authorList>
    </citation>
    <scope>NUCLEOTIDE SEQUENCE [LARGE SCALE GENOMIC DNA]</scope>
    <source>
        <strain evidence="11 13">Cr7-05</strain>
    </source>
</reference>